<feature type="signal peptide" evidence="1">
    <location>
        <begin position="1"/>
        <end position="23"/>
    </location>
</feature>
<dbReference type="SUPFAM" id="SSF56935">
    <property type="entry name" value="Porins"/>
    <property type="match status" value="1"/>
</dbReference>
<comment type="caution">
    <text evidence="2">The sequence shown here is derived from an EMBL/GenBank/DDBJ whole genome shotgun (WGS) entry which is preliminary data.</text>
</comment>
<protein>
    <submittedName>
        <fullName evidence="2">Uncharacterized protein</fullName>
    </submittedName>
</protein>
<name>A0ABY1Z811_9GAMM</name>
<keyword evidence="1" id="KW-0732">Signal</keyword>
<gene>
    <name evidence="2" type="ORF">DNK34_16495</name>
</gene>
<evidence type="ECO:0000313" key="3">
    <source>
        <dbReference type="Proteomes" id="UP000291334"/>
    </source>
</evidence>
<dbReference type="RefSeq" id="WP_131176037.1">
    <property type="nucleotide sequence ID" value="NZ_QJUM01000019.1"/>
</dbReference>
<evidence type="ECO:0000256" key="1">
    <source>
        <dbReference type="SAM" id="SignalP"/>
    </source>
</evidence>
<evidence type="ECO:0000313" key="2">
    <source>
        <dbReference type="EMBL" id="TBV03538.1"/>
    </source>
</evidence>
<proteinExistence type="predicted"/>
<organism evidence="2 3">
    <name type="scientific">Phytopseudomonas dryadis</name>
    <dbReference type="NCBI Taxonomy" id="2487520"/>
    <lineage>
        <taxon>Bacteria</taxon>
        <taxon>Pseudomonadati</taxon>
        <taxon>Pseudomonadota</taxon>
        <taxon>Gammaproteobacteria</taxon>
        <taxon>Pseudomonadales</taxon>
        <taxon>Pseudomonadaceae</taxon>
        <taxon>Phytopseudomonas</taxon>
    </lineage>
</organism>
<sequence length="407" mass="45198">MKKHLLSIALAAVTGATFTTAHAAGAAAAAPKKPFPHISLRSDDGNSSLDIGGALRMNYRDEDWETTENNGRFLFDTFRVDVQATHHDLFAEVGYWFQDDGKRSIDRGFVGYRFNETSSLQLGAPFKPFGLEPYPQFGWSYHIPFFLGYGVSAGAGAKYIYKDQDWHIQAGYFPRMMPSDIRYSPEVGRFSDLDDNAIAFIHGAQDNEKRDQLNLRVARDFAGDGWKTEVGASLAASRLYNATTRDDGDYWAAGLHAVINRGNWHVTTQGIRYAFDPKNPAGISDASVLMGTNGLTPAYLIAAKASVVSFNVGYDVATPNLGMLKKLRFYNDYSRMFKDESGWDDSQMYTAGVQFFAMPIMGWLDFTWGKNANPYGGAENGTGFTSTTSSGSNDWYLRTNLNIGYYF</sequence>
<keyword evidence="3" id="KW-1185">Reference proteome</keyword>
<dbReference type="EMBL" id="QJUM01000019">
    <property type="protein sequence ID" value="TBV03538.1"/>
    <property type="molecule type" value="Genomic_DNA"/>
</dbReference>
<feature type="chain" id="PRO_5045935213" evidence="1">
    <location>
        <begin position="24"/>
        <end position="407"/>
    </location>
</feature>
<accession>A0ABY1Z811</accession>
<dbReference type="Proteomes" id="UP000291334">
    <property type="component" value="Unassembled WGS sequence"/>
</dbReference>
<reference evidence="2 3" key="1">
    <citation type="submission" date="2018-06" db="EMBL/GenBank/DDBJ databases">
        <title>Three novel Pseudomonas species isolated from symptomatic oak.</title>
        <authorList>
            <person name="Bueno-Gonzalez V."/>
            <person name="Brady C."/>
        </authorList>
    </citation>
    <scope>NUCLEOTIDE SEQUENCE [LARGE SCALE GENOMIC DNA]</scope>
    <source>
        <strain evidence="2 3">P26B</strain>
    </source>
</reference>